<protein>
    <submittedName>
        <fullName evidence="1">Cysteine-rich KTR domain-containing protein</fullName>
    </submittedName>
</protein>
<dbReference type="InterPro" id="IPR025957">
    <property type="entry name" value="Cys_rich_KTR"/>
</dbReference>
<dbReference type="Pfam" id="PF14205">
    <property type="entry name" value="Cys_rich_KTR"/>
    <property type="match status" value="1"/>
</dbReference>
<name>A0A9D1DD78_9FIRM</name>
<dbReference type="AlphaFoldDB" id="A0A9D1DD78"/>
<evidence type="ECO:0000313" key="1">
    <source>
        <dbReference type="EMBL" id="HIR46336.1"/>
    </source>
</evidence>
<sequence length="58" mass="6935">MTNRKSEWILCPICHCRTRIRVRKDTTLLNFPLFCPKCKREMLINIVDSKICVIKELN</sequence>
<gene>
    <name evidence="1" type="ORF">IAB89_01565</name>
</gene>
<reference evidence="1" key="2">
    <citation type="journal article" date="2021" name="PeerJ">
        <title>Extensive microbial diversity within the chicken gut microbiome revealed by metagenomics and culture.</title>
        <authorList>
            <person name="Gilroy R."/>
            <person name="Ravi A."/>
            <person name="Getino M."/>
            <person name="Pursley I."/>
            <person name="Horton D.L."/>
            <person name="Alikhan N.F."/>
            <person name="Baker D."/>
            <person name="Gharbi K."/>
            <person name="Hall N."/>
            <person name="Watson M."/>
            <person name="Adriaenssens E.M."/>
            <person name="Foster-Nyarko E."/>
            <person name="Jarju S."/>
            <person name="Secka A."/>
            <person name="Antonio M."/>
            <person name="Oren A."/>
            <person name="Chaudhuri R.R."/>
            <person name="La Ragione R."/>
            <person name="Hildebrand F."/>
            <person name="Pallen M.J."/>
        </authorList>
    </citation>
    <scope>NUCLEOTIDE SEQUENCE</scope>
    <source>
        <strain evidence="1">ChiSxjej1B13-7958</strain>
    </source>
</reference>
<evidence type="ECO:0000313" key="2">
    <source>
        <dbReference type="Proteomes" id="UP000824242"/>
    </source>
</evidence>
<accession>A0A9D1DD78</accession>
<proteinExistence type="predicted"/>
<reference evidence="1" key="1">
    <citation type="submission" date="2020-10" db="EMBL/GenBank/DDBJ databases">
        <authorList>
            <person name="Gilroy R."/>
        </authorList>
    </citation>
    <scope>NUCLEOTIDE SEQUENCE</scope>
    <source>
        <strain evidence="1">ChiSxjej1B13-7958</strain>
    </source>
</reference>
<organism evidence="1 2">
    <name type="scientific">Candidatus Caccousia avicola</name>
    <dbReference type="NCBI Taxonomy" id="2840721"/>
    <lineage>
        <taxon>Bacteria</taxon>
        <taxon>Bacillati</taxon>
        <taxon>Bacillota</taxon>
        <taxon>Clostridia</taxon>
        <taxon>Eubacteriales</taxon>
        <taxon>Oscillospiraceae</taxon>
        <taxon>Oscillospiraceae incertae sedis</taxon>
        <taxon>Candidatus Caccousia</taxon>
    </lineage>
</organism>
<dbReference type="Proteomes" id="UP000824242">
    <property type="component" value="Unassembled WGS sequence"/>
</dbReference>
<dbReference type="EMBL" id="DVGZ01000016">
    <property type="protein sequence ID" value="HIR46336.1"/>
    <property type="molecule type" value="Genomic_DNA"/>
</dbReference>
<comment type="caution">
    <text evidence="1">The sequence shown here is derived from an EMBL/GenBank/DDBJ whole genome shotgun (WGS) entry which is preliminary data.</text>
</comment>